<keyword evidence="2" id="KW-1185">Reference proteome</keyword>
<gene>
    <name evidence="1" type="ORF">NDU88_003069</name>
</gene>
<accession>A0AAV7T3X1</accession>
<proteinExistence type="predicted"/>
<sequence>MAVSRSSGTRRKGGKHELAKVRRRCVLGDEFDSLFVAMAVTQLCIALAWLSPEEPGMEVSGPKNPEYGDEFVRKRVEVAEMQD</sequence>
<protein>
    <submittedName>
        <fullName evidence="1">Uncharacterized protein</fullName>
    </submittedName>
</protein>
<name>A0AAV7T3X1_PLEWA</name>
<evidence type="ECO:0000313" key="1">
    <source>
        <dbReference type="EMBL" id="KAJ1171199.1"/>
    </source>
</evidence>
<dbReference type="EMBL" id="JANPWB010000007">
    <property type="protein sequence ID" value="KAJ1171199.1"/>
    <property type="molecule type" value="Genomic_DNA"/>
</dbReference>
<reference evidence="1" key="1">
    <citation type="journal article" date="2022" name="bioRxiv">
        <title>Sequencing and chromosome-scale assembly of the giantPleurodeles waltlgenome.</title>
        <authorList>
            <person name="Brown T."/>
            <person name="Elewa A."/>
            <person name="Iarovenko S."/>
            <person name="Subramanian E."/>
            <person name="Araus A.J."/>
            <person name="Petzold A."/>
            <person name="Susuki M."/>
            <person name="Suzuki K.-i.T."/>
            <person name="Hayashi T."/>
            <person name="Toyoda A."/>
            <person name="Oliveira C."/>
            <person name="Osipova E."/>
            <person name="Leigh N.D."/>
            <person name="Simon A."/>
            <person name="Yun M.H."/>
        </authorList>
    </citation>
    <scope>NUCLEOTIDE SEQUENCE</scope>
    <source>
        <strain evidence="1">20211129_DDA</strain>
        <tissue evidence="1">Liver</tissue>
    </source>
</reference>
<evidence type="ECO:0000313" key="2">
    <source>
        <dbReference type="Proteomes" id="UP001066276"/>
    </source>
</evidence>
<dbReference type="AlphaFoldDB" id="A0AAV7T3X1"/>
<comment type="caution">
    <text evidence="1">The sequence shown here is derived from an EMBL/GenBank/DDBJ whole genome shotgun (WGS) entry which is preliminary data.</text>
</comment>
<dbReference type="Proteomes" id="UP001066276">
    <property type="component" value="Chromosome 4_1"/>
</dbReference>
<organism evidence="1 2">
    <name type="scientific">Pleurodeles waltl</name>
    <name type="common">Iberian ribbed newt</name>
    <dbReference type="NCBI Taxonomy" id="8319"/>
    <lineage>
        <taxon>Eukaryota</taxon>
        <taxon>Metazoa</taxon>
        <taxon>Chordata</taxon>
        <taxon>Craniata</taxon>
        <taxon>Vertebrata</taxon>
        <taxon>Euteleostomi</taxon>
        <taxon>Amphibia</taxon>
        <taxon>Batrachia</taxon>
        <taxon>Caudata</taxon>
        <taxon>Salamandroidea</taxon>
        <taxon>Salamandridae</taxon>
        <taxon>Pleurodelinae</taxon>
        <taxon>Pleurodeles</taxon>
    </lineage>
</organism>